<evidence type="ECO:0000256" key="11">
    <source>
        <dbReference type="SAM" id="MobiDB-lite"/>
    </source>
</evidence>
<keyword evidence="4" id="KW-0418">Kinase</keyword>
<keyword evidence="3 9" id="KW-0547">Nucleotide-binding</keyword>
<comment type="catalytic activity">
    <reaction evidence="6">
        <text>L-threonyl-[protein] + ATP = O-phospho-L-threonyl-[protein] + ADP + H(+)</text>
        <dbReference type="Rhea" id="RHEA:46608"/>
        <dbReference type="Rhea" id="RHEA-COMP:11060"/>
        <dbReference type="Rhea" id="RHEA-COMP:11605"/>
        <dbReference type="ChEBI" id="CHEBI:15378"/>
        <dbReference type="ChEBI" id="CHEBI:30013"/>
        <dbReference type="ChEBI" id="CHEBI:30616"/>
        <dbReference type="ChEBI" id="CHEBI:61977"/>
        <dbReference type="ChEBI" id="CHEBI:456216"/>
        <dbReference type="EC" id="2.7.11.1"/>
    </reaction>
</comment>
<evidence type="ECO:0000256" key="9">
    <source>
        <dbReference type="PIRSR" id="PIRSR630616-2"/>
    </source>
</evidence>
<keyword evidence="2" id="KW-0808">Transferase</keyword>
<accession>A0A2G9TJF4</accession>
<feature type="active site" description="Proton acceptor" evidence="8">
    <location>
        <position position="52"/>
    </location>
</feature>
<dbReference type="PROSITE" id="PS00108">
    <property type="entry name" value="PROTEIN_KINASE_ST"/>
    <property type="match status" value="1"/>
</dbReference>
<dbReference type="InterPro" id="IPR008271">
    <property type="entry name" value="Ser/Thr_kinase_AS"/>
</dbReference>
<feature type="binding site" evidence="9">
    <location>
        <begin position="56"/>
        <end position="57"/>
    </location>
    <ligand>
        <name>ATP</name>
        <dbReference type="ChEBI" id="CHEBI:30616"/>
    </ligand>
</feature>
<keyword evidence="14" id="KW-1185">Reference proteome</keyword>
<dbReference type="GO" id="GO:0004674">
    <property type="term" value="F:protein serine/threonine kinase activity"/>
    <property type="evidence" value="ECO:0007669"/>
    <property type="project" value="UniProtKB-KW"/>
</dbReference>
<evidence type="ECO:0000256" key="5">
    <source>
        <dbReference type="ARBA" id="ARBA00022840"/>
    </source>
</evidence>
<evidence type="ECO:0000259" key="12">
    <source>
        <dbReference type="PROSITE" id="PS50011"/>
    </source>
</evidence>
<dbReference type="OrthoDB" id="419455at2759"/>
<feature type="region of interest" description="Disordered" evidence="11">
    <location>
        <begin position="1"/>
        <end position="28"/>
    </location>
</feature>
<comment type="catalytic activity">
    <reaction evidence="7">
        <text>L-seryl-[protein] + ATP = O-phospho-L-seryl-[protein] + ADP + H(+)</text>
        <dbReference type="Rhea" id="RHEA:17989"/>
        <dbReference type="Rhea" id="RHEA-COMP:9863"/>
        <dbReference type="Rhea" id="RHEA-COMP:11604"/>
        <dbReference type="ChEBI" id="CHEBI:15378"/>
        <dbReference type="ChEBI" id="CHEBI:29999"/>
        <dbReference type="ChEBI" id="CHEBI:30616"/>
        <dbReference type="ChEBI" id="CHEBI:83421"/>
        <dbReference type="ChEBI" id="CHEBI:456216"/>
        <dbReference type="EC" id="2.7.11.1"/>
    </reaction>
</comment>
<evidence type="ECO:0000256" key="4">
    <source>
        <dbReference type="ARBA" id="ARBA00022777"/>
    </source>
</evidence>
<feature type="cross-link" description="Glycyl lysine isopeptide (Lys-Gly) (interchain with G-Cter in SUMO2)" evidence="10">
    <location>
        <position position="54"/>
    </location>
</feature>
<evidence type="ECO:0000313" key="13">
    <source>
        <dbReference type="EMBL" id="PIO58081.1"/>
    </source>
</evidence>
<evidence type="ECO:0000313" key="14">
    <source>
        <dbReference type="Proteomes" id="UP000230423"/>
    </source>
</evidence>
<dbReference type="PROSITE" id="PS50011">
    <property type="entry name" value="PROTEIN_KINASE_DOM"/>
    <property type="match status" value="1"/>
</dbReference>
<reference evidence="13 14" key="1">
    <citation type="submission" date="2015-09" db="EMBL/GenBank/DDBJ databases">
        <title>Draft genome of the parasitic nematode Teladorsagia circumcincta isolate WARC Sus (inbred).</title>
        <authorList>
            <person name="Mitreva M."/>
        </authorList>
    </citation>
    <scope>NUCLEOTIDE SEQUENCE [LARGE SCALE GENOMIC DNA]</scope>
    <source>
        <strain evidence="13 14">S</strain>
    </source>
</reference>
<protein>
    <recommendedName>
        <fullName evidence="12">Protein kinase domain-containing protein</fullName>
    </recommendedName>
</protein>
<evidence type="ECO:0000256" key="1">
    <source>
        <dbReference type="ARBA" id="ARBA00022527"/>
    </source>
</evidence>
<dbReference type="Gene3D" id="1.10.510.10">
    <property type="entry name" value="Transferase(Phosphotransferase) domain 1"/>
    <property type="match status" value="1"/>
</dbReference>
<dbReference type="InterPro" id="IPR030616">
    <property type="entry name" value="Aur-like"/>
</dbReference>
<dbReference type="AlphaFoldDB" id="A0A2G9TJF4"/>
<evidence type="ECO:0000256" key="10">
    <source>
        <dbReference type="PIRSR" id="PIRSR630616-3"/>
    </source>
</evidence>
<sequence>MTTIDGAKSKNKRYDSVDPDNVEPGSQNARRLMRQLFDGVAYMHSRNIVHRDLKLENILCIDDERIVISDFGFATRLKENETLR</sequence>
<dbReference type="SUPFAM" id="SSF56112">
    <property type="entry name" value="Protein kinase-like (PK-like)"/>
    <property type="match status" value="1"/>
</dbReference>
<evidence type="ECO:0000256" key="6">
    <source>
        <dbReference type="ARBA" id="ARBA00047899"/>
    </source>
</evidence>
<dbReference type="PANTHER" id="PTHR24350">
    <property type="entry name" value="SERINE/THREONINE-PROTEIN KINASE IAL-RELATED"/>
    <property type="match status" value="1"/>
</dbReference>
<dbReference type="Proteomes" id="UP000230423">
    <property type="component" value="Unassembled WGS sequence"/>
</dbReference>
<keyword evidence="1" id="KW-0723">Serine/threonine-protein kinase</keyword>
<evidence type="ECO:0000256" key="7">
    <source>
        <dbReference type="ARBA" id="ARBA00048679"/>
    </source>
</evidence>
<proteinExistence type="predicted"/>
<evidence type="ECO:0000256" key="8">
    <source>
        <dbReference type="PIRSR" id="PIRSR630616-1"/>
    </source>
</evidence>
<feature type="binding site" evidence="9">
    <location>
        <position position="70"/>
    </location>
    <ligand>
        <name>ATP</name>
        <dbReference type="ChEBI" id="CHEBI:30616"/>
    </ligand>
</feature>
<dbReference type="InterPro" id="IPR011009">
    <property type="entry name" value="Kinase-like_dom_sf"/>
</dbReference>
<dbReference type="GO" id="GO:0005524">
    <property type="term" value="F:ATP binding"/>
    <property type="evidence" value="ECO:0007669"/>
    <property type="project" value="UniProtKB-KW"/>
</dbReference>
<evidence type="ECO:0000256" key="2">
    <source>
        <dbReference type="ARBA" id="ARBA00022679"/>
    </source>
</evidence>
<keyword evidence="5 9" id="KW-0067">ATP-binding</keyword>
<dbReference type="InterPro" id="IPR000719">
    <property type="entry name" value="Prot_kinase_dom"/>
</dbReference>
<evidence type="ECO:0000256" key="3">
    <source>
        <dbReference type="ARBA" id="ARBA00022741"/>
    </source>
</evidence>
<gene>
    <name evidence="13" type="ORF">TELCIR_20493</name>
</gene>
<feature type="domain" description="Protein kinase" evidence="12">
    <location>
        <begin position="1"/>
        <end position="84"/>
    </location>
</feature>
<organism evidence="13 14">
    <name type="scientific">Teladorsagia circumcincta</name>
    <name type="common">Brown stomach worm</name>
    <name type="synonym">Ostertagia circumcincta</name>
    <dbReference type="NCBI Taxonomy" id="45464"/>
    <lineage>
        <taxon>Eukaryota</taxon>
        <taxon>Metazoa</taxon>
        <taxon>Ecdysozoa</taxon>
        <taxon>Nematoda</taxon>
        <taxon>Chromadorea</taxon>
        <taxon>Rhabditida</taxon>
        <taxon>Rhabditina</taxon>
        <taxon>Rhabditomorpha</taxon>
        <taxon>Strongyloidea</taxon>
        <taxon>Trichostrongylidae</taxon>
        <taxon>Teladorsagia</taxon>
    </lineage>
</organism>
<name>A0A2G9TJF4_TELCI</name>
<dbReference type="EMBL" id="KZ362487">
    <property type="protein sequence ID" value="PIO58081.1"/>
    <property type="molecule type" value="Genomic_DNA"/>
</dbReference>
<feature type="non-terminal residue" evidence="13">
    <location>
        <position position="84"/>
    </location>
</feature>
<dbReference type="Pfam" id="PF00069">
    <property type="entry name" value="Pkinase"/>
    <property type="match status" value="1"/>
</dbReference>